<protein>
    <submittedName>
        <fullName evidence="1">Uncharacterized protein</fullName>
    </submittedName>
</protein>
<gene>
    <name evidence="1" type="primary">Vigan.03G210500</name>
    <name evidence="1" type="ORF">VIGAN_03210500</name>
</gene>
<dbReference type="EMBL" id="AP015036">
    <property type="protein sequence ID" value="BAT82141.1"/>
    <property type="molecule type" value="Genomic_DNA"/>
</dbReference>
<dbReference type="AlphaFoldDB" id="A0A0S3RNH3"/>
<accession>A0A0S3RNH3</accession>
<reference evidence="1 2" key="1">
    <citation type="journal article" date="2015" name="Sci. Rep.">
        <title>The power of single molecule real-time sequencing technology in the de novo assembly of a eukaryotic genome.</title>
        <authorList>
            <person name="Sakai H."/>
            <person name="Naito K."/>
            <person name="Ogiso-Tanaka E."/>
            <person name="Takahashi Y."/>
            <person name="Iseki K."/>
            <person name="Muto C."/>
            <person name="Satou K."/>
            <person name="Teruya K."/>
            <person name="Shiroma A."/>
            <person name="Shimoji M."/>
            <person name="Hirano T."/>
            <person name="Itoh T."/>
            <person name="Kaga A."/>
            <person name="Tomooka N."/>
        </authorList>
    </citation>
    <scope>NUCLEOTIDE SEQUENCE [LARGE SCALE GENOMIC DNA]</scope>
    <source>
        <strain evidence="2">cv. Shumari</strain>
    </source>
</reference>
<evidence type="ECO:0000313" key="1">
    <source>
        <dbReference type="EMBL" id="BAT82141.1"/>
    </source>
</evidence>
<proteinExistence type="predicted"/>
<evidence type="ECO:0000313" key="2">
    <source>
        <dbReference type="Proteomes" id="UP000291084"/>
    </source>
</evidence>
<sequence>MGVGRAIFRRASYFVYLQWETSGTRCNGEEDPCQLCFVAYGAADCKEGLSSGKTTRRCFSIKNEKIIRGVNLDL</sequence>
<keyword evidence="2" id="KW-1185">Reference proteome</keyword>
<dbReference type="Proteomes" id="UP000291084">
    <property type="component" value="Chromosome 3"/>
</dbReference>
<organism evidence="1 2">
    <name type="scientific">Vigna angularis var. angularis</name>
    <dbReference type="NCBI Taxonomy" id="157739"/>
    <lineage>
        <taxon>Eukaryota</taxon>
        <taxon>Viridiplantae</taxon>
        <taxon>Streptophyta</taxon>
        <taxon>Embryophyta</taxon>
        <taxon>Tracheophyta</taxon>
        <taxon>Spermatophyta</taxon>
        <taxon>Magnoliopsida</taxon>
        <taxon>eudicotyledons</taxon>
        <taxon>Gunneridae</taxon>
        <taxon>Pentapetalae</taxon>
        <taxon>rosids</taxon>
        <taxon>fabids</taxon>
        <taxon>Fabales</taxon>
        <taxon>Fabaceae</taxon>
        <taxon>Papilionoideae</taxon>
        <taxon>50 kb inversion clade</taxon>
        <taxon>NPAAA clade</taxon>
        <taxon>indigoferoid/millettioid clade</taxon>
        <taxon>Phaseoleae</taxon>
        <taxon>Vigna</taxon>
    </lineage>
</organism>
<name>A0A0S3RNH3_PHAAN</name>